<dbReference type="PRINTS" id="PR00035">
    <property type="entry name" value="HTHGNTR"/>
</dbReference>
<accession>A0A4Q7NSP8</accession>
<reference evidence="5 6" key="1">
    <citation type="submission" date="2019-02" db="EMBL/GenBank/DDBJ databases">
        <title>Genomic Encyclopedia of Type Strains, Phase IV (KMG-IV): sequencing the most valuable type-strain genomes for metagenomic binning, comparative biology and taxonomic classification.</title>
        <authorList>
            <person name="Goeker M."/>
        </authorList>
    </citation>
    <scope>NUCLEOTIDE SEQUENCE [LARGE SCALE GENOMIC DNA]</scope>
    <source>
        <strain evidence="5 6">DSM 45622</strain>
    </source>
</reference>
<dbReference type="Gene3D" id="1.20.120.530">
    <property type="entry name" value="GntR ligand-binding domain-like"/>
    <property type="match status" value="1"/>
</dbReference>
<dbReference type="Pfam" id="PF07729">
    <property type="entry name" value="FCD"/>
    <property type="match status" value="1"/>
</dbReference>
<dbReference type="AlphaFoldDB" id="A0A4Q7NSP8"/>
<gene>
    <name evidence="5" type="ORF">EV189_1838</name>
</gene>
<dbReference type="InterPro" id="IPR000524">
    <property type="entry name" value="Tscrpt_reg_HTH_GntR"/>
</dbReference>
<dbReference type="CDD" id="cd07377">
    <property type="entry name" value="WHTH_GntR"/>
    <property type="match status" value="1"/>
</dbReference>
<keyword evidence="2 5" id="KW-0238">DNA-binding</keyword>
<dbReference type="OrthoDB" id="3575876at2"/>
<dbReference type="Proteomes" id="UP000293638">
    <property type="component" value="Unassembled WGS sequence"/>
</dbReference>
<evidence type="ECO:0000259" key="4">
    <source>
        <dbReference type="PROSITE" id="PS50949"/>
    </source>
</evidence>
<dbReference type="Pfam" id="PF00392">
    <property type="entry name" value="GntR"/>
    <property type="match status" value="1"/>
</dbReference>
<dbReference type="SUPFAM" id="SSF46785">
    <property type="entry name" value="Winged helix' DNA-binding domain"/>
    <property type="match status" value="1"/>
</dbReference>
<dbReference type="PROSITE" id="PS50949">
    <property type="entry name" value="HTH_GNTR"/>
    <property type="match status" value="1"/>
</dbReference>
<protein>
    <submittedName>
        <fullName evidence="5">DNA-binding FadR family transcriptional regulator</fullName>
    </submittedName>
</protein>
<evidence type="ECO:0000313" key="5">
    <source>
        <dbReference type="EMBL" id="RZS90055.1"/>
    </source>
</evidence>
<dbReference type="GO" id="GO:0003677">
    <property type="term" value="F:DNA binding"/>
    <property type="evidence" value="ECO:0007669"/>
    <property type="project" value="UniProtKB-KW"/>
</dbReference>
<evidence type="ECO:0000313" key="6">
    <source>
        <dbReference type="Proteomes" id="UP000293638"/>
    </source>
</evidence>
<keyword evidence="1" id="KW-0805">Transcription regulation</keyword>
<dbReference type="GO" id="GO:0003700">
    <property type="term" value="F:DNA-binding transcription factor activity"/>
    <property type="evidence" value="ECO:0007669"/>
    <property type="project" value="InterPro"/>
</dbReference>
<sequence>MPLQRAPLAEQAAAAVADGIRAGRWAVGDRLPGEAQLAEELGVGRSTVREAVRVLAGAGMVESRQGAGTYVRAAARSGWGEALRRAEVVEVVEAREALEVEGARLAAERRTEEDLAALDAALAERAAAVGGPAEAYVDADLAFHRAVVAAAGNPLLLELVDLLRERVRTAMLDYLRLQGEADPPAEHDLHARIVERVRQGDAEGAARAARGHLVALARRAGGVPAA</sequence>
<dbReference type="InterPro" id="IPR036388">
    <property type="entry name" value="WH-like_DNA-bd_sf"/>
</dbReference>
<dbReference type="InterPro" id="IPR011711">
    <property type="entry name" value="GntR_C"/>
</dbReference>
<dbReference type="InterPro" id="IPR008920">
    <property type="entry name" value="TF_FadR/GntR_C"/>
</dbReference>
<evidence type="ECO:0000256" key="3">
    <source>
        <dbReference type="ARBA" id="ARBA00023163"/>
    </source>
</evidence>
<dbReference type="SMART" id="SM00345">
    <property type="entry name" value="HTH_GNTR"/>
    <property type="match status" value="1"/>
</dbReference>
<comment type="caution">
    <text evidence="5">The sequence shown here is derived from an EMBL/GenBank/DDBJ whole genome shotgun (WGS) entry which is preliminary data.</text>
</comment>
<dbReference type="InterPro" id="IPR036390">
    <property type="entry name" value="WH_DNA-bd_sf"/>
</dbReference>
<dbReference type="SMART" id="SM00895">
    <property type="entry name" value="FCD"/>
    <property type="match status" value="1"/>
</dbReference>
<dbReference type="PANTHER" id="PTHR43537:SF47">
    <property type="entry name" value="REGULATORY PROTEIN GNTR HTH"/>
    <property type="match status" value="1"/>
</dbReference>
<keyword evidence="3" id="KW-0804">Transcription</keyword>
<keyword evidence="6" id="KW-1185">Reference proteome</keyword>
<dbReference type="PANTHER" id="PTHR43537">
    <property type="entry name" value="TRANSCRIPTIONAL REGULATOR, GNTR FAMILY"/>
    <property type="match status" value="1"/>
</dbReference>
<evidence type="ECO:0000256" key="1">
    <source>
        <dbReference type="ARBA" id="ARBA00023015"/>
    </source>
</evidence>
<dbReference type="EMBL" id="SGXD01000002">
    <property type="protein sequence ID" value="RZS90055.1"/>
    <property type="molecule type" value="Genomic_DNA"/>
</dbReference>
<feature type="domain" description="HTH gntR-type" evidence="4">
    <location>
        <begin position="6"/>
        <end position="74"/>
    </location>
</feature>
<dbReference type="SUPFAM" id="SSF48008">
    <property type="entry name" value="GntR ligand-binding domain-like"/>
    <property type="match status" value="1"/>
</dbReference>
<name>A0A4Q7NSP8_9ACTN</name>
<organism evidence="5 6">
    <name type="scientific">Motilibacter rhizosphaerae</name>
    <dbReference type="NCBI Taxonomy" id="598652"/>
    <lineage>
        <taxon>Bacteria</taxon>
        <taxon>Bacillati</taxon>
        <taxon>Actinomycetota</taxon>
        <taxon>Actinomycetes</taxon>
        <taxon>Motilibacterales</taxon>
        <taxon>Motilibacteraceae</taxon>
        <taxon>Motilibacter</taxon>
    </lineage>
</organism>
<proteinExistence type="predicted"/>
<dbReference type="Gene3D" id="1.10.10.10">
    <property type="entry name" value="Winged helix-like DNA-binding domain superfamily/Winged helix DNA-binding domain"/>
    <property type="match status" value="1"/>
</dbReference>
<evidence type="ECO:0000256" key="2">
    <source>
        <dbReference type="ARBA" id="ARBA00023125"/>
    </source>
</evidence>
<dbReference type="RefSeq" id="WP_130492571.1">
    <property type="nucleotide sequence ID" value="NZ_SGXD01000002.1"/>
</dbReference>